<evidence type="ECO:0000313" key="2">
    <source>
        <dbReference type="EMBL" id="CAA2618101.1"/>
    </source>
</evidence>
<organism evidence="2">
    <name type="scientific">Spirodela intermedia</name>
    <name type="common">Intermediate duckweed</name>
    <dbReference type="NCBI Taxonomy" id="51605"/>
    <lineage>
        <taxon>Eukaryota</taxon>
        <taxon>Viridiplantae</taxon>
        <taxon>Streptophyta</taxon>
        <taxon>Embryophyta</taxon>
        <taxon>Tracheophyta</taxon>
        <taxon>Spermatophyta</taxon>
        <taxon>Magnoliopsida</taxon>
        <taxon>Liliopsida</taxon>
        <taxon>Araceae</taxon>
        <taxon>Lemnoideae</taxon>
        <taxon>Spirodela</taxon>
    </lineage>
</organism>
<name>A0A7I8IJ08_SPIIN</name>
<reference evidence="2 3" key="1">
    <citation type="submission" date="2019-12" db="EMBL/GenBank/DDBJ databases">
        <authorList>
            <person name="Scholz U."/>
            <person name="Mascher M."/>
            <person name="Fiebig A."/>
        </authorList>
    </citation>
    <scope>NUCLEOTIDE SEQUENCE</scope>
</reference>
<evidence type="ECO:0000313" key="3">
    <source>
        <dbReference type="Proteomes" id="UP001189122"/>
    </source>
</evidence>
<accession>A0A7I8IJ08</accession>
<dbReference type="Pfam" id="PF07093">
    <property type="entry name" value="SGT1"/>
    <property type="match status" value="1"/>
</dbReference>
<feature type="compositionally biased region" description="Low complexity" evidence="1">
    <location>
        <begin position="35"/>
        <end position="46"/>
    </location>
</feature>
<dbReference type="PANTHER" id="PTHR13060:SF0">
    <property type="entry name" value="PROTEIN ECDYSONELESS HOMOLOG"/>
    <property type="match status" value="1"/>
</dbReference>
<protein>
    <submittedName>
        <fullName evidence="2">Uncharacterized protein</fullName>
    </submittedName>
</protein>
<sequence length="542" mass="61547">MTSYFWESVRQYSEPKLYKPCHGRSFHLQRPSMEASPSSAAAESSPHTLFSEQSHRVPEDTLRILDTILPPFLQDYIWQHENFNLFQYSPSAGQAGHLHGRVRYGTTWRMSGSWCSCCMRSLVGFRRFPAYRGGVLAPSLDQPREQRKSCLHPRWQAPYFAEETLPFESHPGEALEALESGRIQTSAPDSVQEAVGRRLSGYPERARRNMHRVRVRVPLPVAQVLRREPCLISLAVEGFYDRDIDSMKHASKMARFLTSVVMSRAMYAQLVRQSFNAPKCYPIPSREQGPVLYGEAELGMKIACGFEMMYQYRRLSGDEKALESHGYFEGLLPGSMEYRRRMDEALERHKNSVVFSHTRDVLSVPVKRIEEILSLPHSVRDFVGSELPPSDDDSWLYDGEEELNSAILERQREMENYELKRRGKEKPEGSKNSEDIGVVDDFSLGEMAKTMQAFVEKISSFEGAEVPGNGGSRRSAVFKDMESVLGGSGLQEMPEGDGDDIDKDGDSSSDFDFGTSRLLQLKCSRGFPFFFFFNGSRVHAGK</sequence>
<feature type="compositionally biased region" description="Acidic residues" evidence="1">
    <location>
        <begin position="494"/>
        <end position="507"/>
    </location>
</feature>
<feature type="region of interest" description="Disordered" evidence="1">
    <location>
        <begin position="487"/>
        <end position="507"/>
    </location>
</feature>
<dbReference type="PANTHER" id="PTHR13060">
    <property type="entry name" value="SGT1 PROTEIN HSGT1 SUPPRESSOR OF GCR2"/>
    <property type="match status" value="1"/>
</dbReference>
<evidence type="ECO:0000256" key="1">
    <source>
        <dbReference type="SAM" id="MobiDB-lite"/>
    </source>
</evidence>
<keyword evidence="3" id="KW-1185">Reference proteome</keyword>
<feature type="region of interest" description="Disordered" evidence="1">
    <location>
        <begin position="35"/>
        <end position="54"/>
    </location>
</feature>
<dbReference type="EMBL" id="CACRZD030000003">
    <property type="protein sequence ID" value="CAA6657798.1"/>
    <property type="molecule type" value="Genomic_DNA"/>
</dbReference>
<dbReference type="GO" id="GO:0005634">
    <property type="term" value="C:nucleus"/>
    <property type="evidence" value="ECO:0007669"/>
    <property type="project" value="TreeGrafter"/>
</dbReference>
<proteinExistence type="predicted"/>
<dbReference type="Proteomes" id="UP001189122">
    <property type="component" value="Unassembled WGS sequence"/>
</dbReference>
<dbReference type="InterPro" id="IPR010770">
    <property type="entry name" value="Ecd"/>
</dbReference>
<gene>
    <name evidence="2" type="ORF">SI7747_03004262</name>
</gene>
<dbReference type="EMBL" id="LR743590">
    <property type="protein sequence ID" value="CAA2618101.1"/>
    <property type="molecule type" value="Genomic_DNA"/>
</dbReference>
<dbReference type="AlphaFoldDB" id="A0A7I8IJ08"/>